<comment type="caution">
    <text evidence="1">The sequence shown here is derived from an EMBL/GenBank/DDBJ whole genome shotgun (WGS) entry which is preliminary data.</text>
</comment>
<reference evidence="1 2" key="1">
    <citation type="journal article" date="2013" name="Antonie Van Leeuwenhoek">
        <title>Echinimonas agarilytica gen. nov., sp. nov., a new gammaproteobacterium isolated from the sea urchin Strongylocentrotus intermedius.</title>
        <authorList>
            <person name="Nedashkovskaya O.I."/>
            <person name="Stenkova A.M."/>
            <person name="Zhukova N.V."/>
            <person name="Van Trappen S."/>
            <person name="Lee J.S."/>
            <person name="Kim S.B."/>
        </authorList>
    </citation>
    <scope>NUCLEOTIDE SEQUENCE [LARGE SCALE GENOMIC DNA]</scope>
    <source>
        <strain evidence="1 2">KMM 6351</strain>
    </source>
</reference>
<accession>A0AA41W837</accession>
<evidence type="ECO:0000313" key="1">
    <source>
        <dbReference type="EMBL" id="MCM2680581.1"/>
    </source>
</evidence>
<dbReference type="SUPFAM" id="SSF81296">
    <property type="entry name" value="E set domains"/>
    <property type="match status" value="1"/>
</dbReference>
<gene>
    <name evidence="1" type="ORF">NAF29_13010</name>
</gene>
<dbReference type="Proteomes" id="UP001165393">
    <property type="component" value="Unassembled WGS sequence"/>
</dbReference>
<organism evidence="1 2">
    <name type="scientific">Echinimonas agarilytica</name>
    <dbReference type="NCBI Taxonomy" id="1215918"/>
    <lineage>
        <taxon>Bacteria</taxon>
        <taxon>Pseudomonadati</taxon>
        <taxon>Pseudomonadota</taxon>
        <taxon>Gammaproteobacteria</taxon>
        <taxon>Alteromonadales</taxon>
        <taxon>Echinimonadaceae</taxon>
        <taxon>Echinimonas</taxon>
    </lineage>
</organism>
<evidence type="ECO:0000313" key="2">
    <source>
        <dbReference type="Proteomes" id="UP001165393"/>
    </source>
</evidence>
<protein>
    <submittedName>
        <fullName evidence="1">Isoamylase early set domain-containing protein</fullName>
    </submittedName>
</protein>
<keyword evidence="2" id="KW-1185">Reference proteome</keyword>
<dbReference type="InterPro" id="IPR014756">
    <property type="entry name" value="Ig_E-set"/>
</dbReference>
<name>A0AA41W837_9GAMM</name>
<dbReference type="AlphaFoldDB" id="A0AA41W837"/>
<dbReference type="EMBL" id="JAMQGP010000006">
    <property type="protein sequence ID" value="MCM2680581.1"/>
    <property type="molecule type" value="Genomic_DNA"/>
</dbReference>
<dbReference type="CDD" id="cd07184">
    <property type="entry name" value="E_set_Isoamylase_like_N"/>
    <property type="match status" value="1"/>
</dbReference>
<sequence length="107" mass="12006">MSIKKQFLKTKPVVKVTFEVSAEAAEGAEQVFLMCEALNWEKTPLKKFKAGHFKAAVDLPTDEKSDYEYRFCLVMADGSEKYDNDWEAESYRPNGVNGDNSVVSVSA</sequence>
<proteinExistence type="predicted"/>
<dbReference type="InterPro" id="IPR013783">
    <property type="entry name" value="Ig-like_fold"/>
</dbReference>
<dbReference type="Gene3D" id="2.60.40.10">
    <property type="entry name" value="Immunoglobulins"/>
    <property type="match status" value="1"/>
</dbReference>
<dbReference type="RefSeq" id="WP_251262037.1">
    <property type="nucleotide sequence ID" value="NZ_JAMQGP010000006.1"/>
</dbReference>